<feature type="domain" description="Retrotransposon Copia-like N-terminal" evidence="1">
    <location>
        <begin position="24"/>
        <end position="70"/>
    </location>
</feature>
<dbReference type="EMBL" id="GISG01205525">
    <property type="protein sequence ID" value="MBA4659910.1"/>
    <property type="molecule type" value="Transcribed_RNA"/>
</dbReference>
<accession>A0A7C9A7L8</accession>
<reference evidence="2" key="1">
    <citation type="journal article" date="2013" name="J. Plant Res.">
        <title>Effect of fungi and light on seed germination of three Opuntia species from semiarid lands of central Mexico.</title>
        <authorList>
            <person name="Delgado-Sanchez P."/>
            <person name="Jimenez-Bremont J.F."/>
            <person name="Guerrero-Gonzalez Mde L."/>
            <person name="Flores J."/>
        </authorList>
    </citation>
    <scope>NUCLEOTIDE SEQUENCE</scope>
    <source>
        <tissue evidence="2">Cladode</tissue>
    </source>
</reference>
<protein>
    <recommendedName>
        <fullName evidence="1">Retrotransposon Copia-like N-terminal domain-containing protein</fullName>
    </recommendedName>
</protein>
<evidence type="ECO:0000259" key="1">
    <source>
        <dbReference type="Pfam" id="PF14244"/>
    </source>
</evidence>
<proteinExistence type="predicted"/>
<dbReference type="PANTHER" id="PTHR37610">
    <property type="entry name" value="CCHC-TYPE DOMAIN-CONTAINING PROTEIN"/>
    <property type="match status" value="1"/>
</dbReference>
<evidence type="ECO:0000313" key="2">
    <source>
        <dbReference type="EMBL" id="MBA4659910.1"/>
    </source>
</evidence>
<dbReference type="Pfam" id="PF14244">
    <property type="entry name" value="Retrotran_gag_3"/>
    <property type="match status" value="1"/>
</dbReference>
<organism evidence="2">
    <name type="scientific">Opuntia streptacantha</name>
    <name type="common">Prickly pear cactus</name>
    <name type="synonym">Opuntia cardona</name>
    <dbReference type="NCBI Taxonomy" id="393608"/>
    <lineage>
        <taxon>Eukaryota</taxon>
        <taxon>Viridiplantae</taxon>
        <taxon>Streptophyta</taxon>
        <taxon>Embryophyta</taxon>
        <taxon>Tracheophyta</taxon>
        <taxon>Spermatophyta</taxon>
        <taxon>Magnoliopsida</taxon>
        <taxon>eudicotyledons</taxon>
        <taxon>Gunneridae</taxon>
        <taxon>Pentapetalae</taxon>
        <taxon>Caryophyllales</taxon>
        <taxon>Cactineae</taxon>
        <taxon>Cactaceae</taxon>
        <taxon>Opuntioideae</taxon>
        <taxon>Opuntia</taxon>
    </lineage>
</organism>
<name>A0A7C9A7L8_OPUST</name>
<reference evidence="2" key="2">
    <citation type="submission" date="2020-07" db="EMBL/GenBank/DDBJ databases">
        <authorList>
            <person name="Vera ALvarez R."/>
            <person name="Arias-Moreno D.M."/>
            <person name="Jimenez-Jacinto V."/>
            <person name="Jimenez-Bremont J.F."/>
            <person name="Swaminathan K."/>
            <person name="Moose S.P."/>
            <person name="Guerrero-Gonzalez M.L."/>
            <person name="Marino-Ramirez L."/>
            <person name="Landsman D."/>
            <person name="Rodriguez-Kessler M."/>
            <person name="Delgado-Sanchez P."/>
        </authorList>
    </citation>
    <scope>NUCLEOTIDE SEQUENCE</scope>
    <source>
        <tissue evidence="2">Cladode</tissue>
    </source>
</reference>
<dbReference type="InterPro" id="IPR029472">
    <property type="entry name" value="Copia-like_N"/>
</dbReference>
<dbReference type="PANTHER" id="PTHR37610:SF97">
    <property type="entry name" value="RETROTRANSPOSON GAG DOMAIN-CONTAINING PROTEIN"/>
    <property type="match status" value="1"/>
</dbReference>
<dbReference type="AlphaFoldDB" id="A0A7C9A7L8"/>
<sequence>MAENLEKQIILSYNDPQSPYFLSSSDHPGYIINPVILNGDNYGNWSRLLVNALKSKNKLGFVNGKLEKPSTAPDVHAWEKCDSMVMAWLYNVIDKALHGSVAYANTAREVWIDLEERYSQRNSIRIHQLNQEMSLVG</sequence>